<dbReference type="PANTHER" id="PTHR11091">
    <property type="entry name" value="OXIDOREDUCTASE-RELATED"/>
    <property type="match status" value="1"/>
</dbReference>
<feature type="non-terminal residue" evidence="3">
    <location>
        <position position="1"/>
    </location>
</feature>
<dbReference type="InterPro" id="IPR043143">
    <property type="entry name" value="Mal/L-sulf/L-lact_DH-like_NADP"/>
</dbReference>
<reference evidence="3" key="1">
    <citation type="submission" date="2018-05" db="EMBL/GenBank/DDBJ databases">
        <authorList>
            <person name="Lanie J.A."/>
            <person name="Ng W.-L."/>
            <person name="Kazmierczak K.M."/>
            <person name="Andrzejewski T.M."/>
            <person name="Davidsen T.M."/>
            <person name="Wayne K.J."/>
            <person name="Tettelin H."/>
            <person name="Glass J.I."/>
            <person name="Rusch D."/>
            <person name="Podicherti R."/>
            <person name="Tsui H.-C.T."/>
            <person name="Winkler M.E."/>
        </authorList>
    </citation>
    <scope>NUCLEOTIDE SEQUENCE</scope>
</reference>
<evidence type="ECO:0008006" key="4">
    <source>
        <dbReference type="Google" id="ProtNLM"/>
    </source>
</evidence>
<name>A0A382RGI3_9ZZZZ</name>
<dbReference type="GO" id="GO:0016491">
    <property type="term" value="F:oxidoreductase activity"/>
    <property type="evidence" value="ECO:0007669"/>
    <property type="project" value="UniProtKB-KW"/>
</dbReference>
<dbReference type="Gene3D" id="1.10.1530.10">
    <property type="match status" value="1"/>
</dbReference>
<dbReference type="InterPro" id="IPR043144">
    <property type="entry name" value="Mal/L-sulf/L-lact_DH-like_ah"/>
</dbReference>
<dbReference type="Gene3D" id="3.30.1370.60">
    <property type="entry name" value="Hypothetical oxidoreductase yiak, domain 2"/>
    <property type="match status" value="1"/>
</dbReference>
<accession>A0A382RGI3</accession>
<comment type="similarity">
    <text evidence="1">Belongs to the LDH2/MDH2 oxidoreductase family.</text>
</comment>
<proteinExistence type="inferred from homology"/>
<dbReference type="AlphaFoldDB" id="A0A382RGI3"/>
<protein>
    <recommendedName>
        <fullName evidence="4">Malate dehydrogenase</fullName>
    </recommendedName>
</protein>
<keyword evidence="2" id="KW-0560">Oxidoreductase</keyword>
<dbReference type="InterPro" id="IPR036111">
    <property type="entry name" value="Mal/L-sulfo/L-lacto_DH-like_sf"/>
</dbReference>
<dbReference type="PANTHER" id="PTHR11091:SF0">
    <property type="entry name" value="MALATE DEHYDROGENASE"/>
    <property type="match status" value="1"/>
</dbReference>
<evidence type="ECO:0000256" key="2">
    <source>
        <dbReference type="ARBA" id="ARBA00023002"/>
    </source>
</evidence>
<dbReference type="InterPro" id="IPR003767">
    <property type="entry name" value="Malate/L-lactate_DH-like"/>
</dbReference>
<dbReference type="SUPFAM" id="SSF89733">
    <property type="entry name" value="L-sulfolactate dehydrogenase-like"/>
    <property type="match status" value="1"/>
</dbReference>
<evidence type="ECO:0000313" key="3">
    <source>
        <dbReference type="EMBL" id="SVC96829.1"/>
    </source>
</evidence>
<sequence>VNYYSPKKIKEFCIDALVQEGIAEAIAEDVASCLIETSLRGVDSHGIRLLPHYIRVIRSGRINKNPNIKFNHNGKTNGVLDADNTFGHAAASIAMKEAIKMSEEFGSGFVVVKNSTHNSANAYYGLQAARNDMIGISATNTTSMMVPTRGKKPYFGTNALT</sequence>
<feature type="non-terminal residue" evidence="3">
    <location>
        <position position="161"/>
    </location>
</feature>
<dbReference type="EMBL" id="UINC01121567">
    <property type="protein sequence ID" value="SVC96829.1"/>
    <property type="molecule type" value="Genomic_DNA"/>
</dbReference>
<organism evidence="3">
    <name type="scientific">marine metagenome</name>
    <dbReference type="NCBI Taxonomy" id="408172"/>
    <lineage>
        <taxon>unclassified sequences</taxon>
        <taxon>metagenomes</taxon>
        <taxon>ecological metagenomes</taxon>
    </lineage>
</organism>
<gene>
    <name evidence="3" type="ORF">METZ01_LOCUS349683</name>
</gene>
<dbReference type="Pfam" id="PF02615">
    <property type="entry name" value="Ldh_2"/>
    <property type="match status" value="1"/>
</dbReference>
<evidence type="ECO:0000256" key="1">
    <source>
        <dbReference type="ARBA" id="ARBA00006056"/>
    </source>
</evidence>